<dbReference type="AlphaFoldDB" id="A0A0B7N1Y2"/>
<evidence type="ECO:0000313" key="1">
    <source>
        <dbReference type="EMBL" id="CEP09525.1"/>
    </source>
</evidence>
<organism evidence="1 2">
    <name type="scientific">Parasitella parasitica</name>
    <dbReference type="NCBI Taxonomy" id="35722"/>
    <lineage>
        <taxon>Eukaryota</taxon>
        <taxon>Fungi</taxon>
        <taxon>Fungi incertae sedis</taxon>
        <taxon>Mucoromycota</taxon>
        <taxon>Mucoromycotina</taxon>
        <taxon>Mucoromycetes</taxon>
        <taxon>Mucorales</taxon>
        <taxon>Mucorineae</taxon>
        <taxon>Mucoraceae</taxon>
        <taxon>Parasitella</taxon>
    </lineage>
</organism>
<dbReference type="OrthoDB" id="2294560at2759"/>
<gene>
    <name evidence="1" type="primary">PARPA_03030.1 scaffold 6237</name>
</gene>
<dbReference type="Proteomes" id="UP000054107">
    <property type="component" value="Unassembled WGS sequence"/>
</dbReference>
<sequence length="120" mass="13617">MPPTNSNLNENSIITISKRFIKDKRAKELLLTKFDWNTPGLKFEGRTIARNMTGNHEMYDVILNELPGMTLTFRKGCIKYVGPYNVLPVAVSSSSLVEQEESIELTEDLLEDAIQEPLDE</sequence>
<name>A0A0B7N1Y2_9FUNG</name>
<accession>A0A0B7N1Y2</accession>
<keyword evidence="2" id="KW-1185">Reference proteome</keyword>
<evidence type="ECO:0000313" key="2">
    <source>
        <dbReference type="Proteomes" id="UP000054107"/>
    </source>
</evidence>
<dbReference type="EMBL" id="LN721715">
    <property type="protein sequence ID" value="CEP09525.1"/>
    <property type="molecule type" value="Genomic_DNA"/>
</dbReference>
<proteinExistence type="predicted"/>
<reference evidence="1 2" key="1">
    <citation type="submission" date="2014-09" db="EMBL/GenBank/DDBJ databases">
        <authorList>
            <person name="Ellenberger Sabrina"/>
        </authorList>
    </citation>
    <scope>NUCLEOTIDE SEQUENCE [LARGE SCALE GENOMIC DNA]</scope>
    <source>
        <strain evidence="1 2">CBS 412.66</strain>
    </source>
</reference>
<protein>
    <submittedName>
        <fullName evidence="1">Uncharacterized protein</fullName>
    </submittedName>
</protein>